<evidence type="ECO:0000313" key="3">
    <source>
        <dbReference type="EMBL" id="EEV24955.1"/>
    </source>
</evidence>
<dbReference type="EMBL" id="ACFT01000086">
    <property type="protein sequence ID" value="EEV24955.1"/>
    <property type="molecule type" value="Genomic_DNA"/>
</dbReference>
<dbReference type="InterPro" id="IPR051317">
    <property type="entry name" value="Gfo/Idh/MocA_oxidoreduct"/>
</dbReference>
<dbReference type="Gene3D" id="3.40.50.720">
    <property type="entry name" value="NAD(P)-binding Rossmann-like Domain"/>
    <property type="match status" value="1"/>
</dbReference>
<feature type="domain" description="Gfo/Idh/MocA-like oxidoreductase N-terminal" evidence="1">
    <location>
        <begin position="4"/>
        <end position="118"/>
    </location>
</feature>
<dbReference type="PANTHER" id="PTHR43708:SF7">
    <property type="entry name" value="OXIDOREDUCTASE"/>
    <property type="match status" value="1"/>
</dbReference>
<dbReference type="Pfam" id="PF01408">
    <property type="entry name" value="GFO_IDH_MocA"/>
    <property type="match status" value="1"/>
</dbReference>
<proteinExistence type="predicted"/>
<accession>A0ABP2GSS7</accession>
<feature type="domain" description="Gfo/Idh/MocA-like oxidoreductase C-terminal" evidence="2">
    <location>
        <begin position="132"/>
        <end position="344"/>
    </location>
</feature>
<dbReference type="RefSeq" id="WP_005820639.1">
    <property type="nucleotide sequence ID" value="NZ_ACFT01000086.1"/>
</dbReference>
<gene>
    <name evidence="3" type="ORF">AM202_01985</name>
</gene>
<dbReference type="InterPro" id="IPR004104">
    <property type="entry name" value="Gfo/Idh/MocA-like_OxRdtase_C"/>
</dbReference>
<dbReference type="InterPro" id="IPR036291">
    <property type="entry name" value="NAD(P)-bd_dom_sf"/>
</dbReference>
<evidence type="ECO:0000259" key="1">
    <source>
        <dbReference type="Pfam" id="PF01408"/>
    </source>
</evidence>
<dbReference type="Pfam" id="PF02894">
    <property type="entry name" value="GFO_IDH_MocA_C"/>
    <property type="match status" value="1"/>
</dbReference>
<dbReference type="Gene3D" id="3.30.360.10">
    <property type="entry name" value="Dihydrodipicolinate Reductase, domain 2"/>
    <property type="match status" value="1"/>
</dbReference>
<keyword evidence="4" id="KW-1185">Reference proteome</keyword>
<dbReference type="Proteomes" id="UP000003394">
    <property type="component" value="Unassembled WGS sequence"/>
</dbReference>
<dbReference type="PANTHER" id="PTHR43708">
    <property type="entry name" value="CONSERVED EXPRESSED OXIDOREDUCTASE (EUROFUNG)"/>
    <property type="match status" value="1"/>
</dbReference>
<dbReference type="InterPro" id="IPR000683">
    <property type="entry name" value="Gfo/Idh/MocA-like_OxRdtase_N"/>
</dbReference>
<organism evidence="3 4">
    <name type="scientific">Actinobacillus minor 202</name>
    <dbReference type="NCBI Taxonomy" id="591023"/>
    <lineage>
        <taxon>Bacteria</taxon>
        <taxon>Pseudomonadati</taxon>
        <taxon>Pseudomonadota</taxon>
        <taxon>Gammaproteobacteria</taxon>
        <taxon>Pasteurellales</taxon>
        <taxon>Pasteurellaceae</taxon>
        <taxon>Actinobacillus</taxon>
    </lineage>
</organism>
<comment type="caution">
    <text evidence="3">The sequence shown here is derived from an EMBL/GenBank/DDBJ whole genome shotgun (WGS) entry which is preliminary data.</text>
</comment>
<protein>
    <submittedName>
        <fullName evidence="3">Oxidoreductase</fullName>
    </submittedName>
</protein>
<evidence type="ECO:0000259" key="2">
    <source>
        <dbReference type="Pfam" id="PF02894"/>
    </source>
</evidence>
<reference evidence="3 4" key="1">
    <citation type="journal article" date="2010" name="Vet. Microbiol.">
        <title>Production of haemolysins by strains of the Actinobacillus minor/porcitonsillarum complex.</title>
        <authorList>
            <person name="Arya G."/>
            <person name="Niven D.F."/>
        </authorList>
    </citation>
    <scope>NUCLEOTIDE SEQUENCE [LARGE SCALE GENOMIC DNA]</scope>
    <source>
        <strain evidence="4">strain 202</strain>
    </source>
</reference>
<evidence type="ECO:0000313" key="4">
    <source>
        <dbReference type="Proteomes" id="UP000003394"/>
    </source>
</evidence>
<name>A0ABP2GSS7_9PAST</name>
<sequence>MKKINVAIAGSGYSTRVFHVPFFKNDDRFNVVKFFERSTTRALEWFPDVEIVSDFGKLLTEEVDLVVITTPNQTHYDFVKQALLAKKHVLVEKPLVATSAEALELGELAKAQGVVLYTYQNRRWDAPVATSREILAQGLIGKAVDCEIRIDRYAKEKNAKAWKETGDRGTGLVYDLGVHLIDQAVSLFGKPQSVFADIRYQHENALSDDNFDIHLYYENGLKVAVKASKYVRETTPHFALHGDLGSYVKQHTDNQESLLTRGVIPQGNWNAEPESDWGILHTEINGEVVRKPYPNANASYLDLVDNLYHAISNGAEQAVKVEEVAFVLHVIEKAFESAKTGTKVLL</sequence>
<dbReference type="SUPFAM" id="SSF51735">
    <property type="entry name" value="NAD(P)-binding Rossmann-fold domains"/>
    <property type="match status" value="1"/>
</dbReference>